<dbReference type="Pfam" id="PF00201">
    <property type="entry name" value="UDPGT"/>
    <property type="match status" value="1"/>
</dbReference>
<evidence type="ECO:0000256" key="1">
    <source>
        <dbReference type="ARBA" id="ARBA00022679"/>
    </source>
</evidence>
<dbReference type="EMBL" id="VWZI01010708">
    <property type="protein sequence ID" value="NXG46491.1"/>
    <property type="molecule type" value="Genomic_DNA"/>
</dbReference>
<reference evidence="2 3" key="1">
    <citation type="submission" date="2019-09" db="EMBL/GenBank/DDBJ databases">
        <title>Bird 10,000 Genomes (B10K) Project - Family phase.</title>
        <authorList>
            <person name="Zhang G."/>
        </authorList>
    </citation>
    <scope>NUCLEOTIDE SEQUENCE [LARGE SCALE GENOMIC DNA]</scope>
    <source>
        <strain evidence="2">B10K-DU-001-24</strain>
        <tissue evidence="2">Muscle</tissue>
    </source>
</reference>
<name>A0A7K9C1K3_9PICI</name>
<keyword evidence="3" id="KW-1185">Reference proteome</keyword>
<dbReference type="AlphaFoldDB" id="A0A7K9C1K3"/>
<dbReference type="GO" id="GO:0008194">
    <property type="term" value="F:UDP-glycosyltransferase activity"/>
    <property type="evidence" value="ECO:0007669"/>
    <property type="project" value="InterPro"/>
</dbReference>
<dbReference type="OrthoDB" id="5835829at2759"/>
<accession>A0A7K9C1K3</accession>
<sequence>PAAAGGLLVISMEGSHWLSVKEMLAELNRRGHEIVVIAPQSKILIDSSNIYKLKMYPVPLKKGELQQLI</sequence>
<gene>
    <name evidence="2" type="primary">Ugt1a3</name>
    <name evidence="2" type="ORF">PSIHAE_R14887</name>
</gene>
<dbReference type="Proteomes" id="UP000574528">
    <property type="component" value="Unassembled WGS sequence"/>
</dbReference>
<evidence type="ECO:0000313" key="3">
    <source>
        <dbReference type="Proteomes" id="UP000574528"/>
    </source>
</evidence>
<organism evidence="2 3">
    <name type="scientific">Psilopogon haemacephalus</name>
    <name type="common">coppersmith barbet</name>
    <dbReference type="NCBI Taxonomy" id="2585815"/>
    <lineage>
        <taxon>Eukaryota</taxon>
        <taxon>Metazoa</taxon>
        <taxon>Chordata</taxon>
        <taxon>Craniata</taxon>
        <taxon>Vertebrata</taxon>
        <taxon>Euteleostomi</taxon>
        <taxon>Archelosauria</taxon>
        <taxon>Archosauria</taxon>
        <taxon>Dinosauria</taxon>
        <taxon>Saurischia</taxon>
        <taxon>Theropoda</taxon>
        <taxon>Coelurosauria</taxon>
        <taxon>Aves</taxon>
        <taxon>Neognathae</taxon>
        <taxon>Neoaves</taxon>
        <taxon>Telluraves</taxon>
        <taxon>Coraciimorphae</taxon>
        <taxon>Piciformes</taxon>
        <taxon>Megalaimidae</taxon>
        <taxon>Psilopogon</taxon>
    </lineage>
</organism>
<feature type="non-terminal residue" evidence="2">
    <location>
        <position position="1"/>
    </location>
</feature>
<keyword evidence="1 2" id="KW-0808">Transferase</keyword>
<feature type="non-terminal residue" evidence="2">
    <location>
        <position position="69"/>
    </location>
</feature>
<evidence type="ECO:0000313" key="2">
    <source>
        <dbReference type="EMBL" id="NXG46491.1"/>
    </source>
</evidence>
<dbReference type="InterPro" id="IPR002213">
    <property type="entry name" value="UDP_glucos_trans"/>
</dbReference>
<proteinExistence type="predicted"/>
<protein>
    <submittedName>
        <fullName evidence="2">UD13 glucuronosyltransferase</fullName>
    </submittedName>
</protein>
<comment type="caution">
    <text evidence="2">The sequence shown here is derived from an EMBL/GenBank/DDBJ whole genome shotgun (WGS) entry which is preliminary data.</text>
</comment>